<feature type="compositionally biased region" description="Acidic residues" evidence="15">
    <location>
        <begin position="258"/>
        <end position="271"/>
    </location>
</feature>
<organism evidence="18 19">
    <name type="scientific">Chlamydomonas incerta</name>
    <dbReference type="NCBI Taxonomy" id="51695"/>
    <lineage>
        <taxon>Eukaryota</taxon>
        <taxon>Viridiplantae</taxon>
        <taxon>Chlorophyta</taxon>
        <taxon>core chlorophytes</taxon>
        <taxon>Chlorophyceae</taxon>
        <taxon>CS clade</taxon>
        <taxon>Chlamydomonadales</taxon>
        <taxon>Chlamydomonadaceae</taxon>
        <taxon>Chlamydomonas</taxon>
    </lineage>
</organism>
<dbReference type="PANTHER" id="PTHR23255">
    <property type="entry name" value="TRANSFORMING GROWTH FACTOR-BETA RECEPTOR TYPE I AND II"/>
    <property type="match status" value="1"/>
</dbReference>
<dbReference type="InterPro" id="IPR000333">
    <property type="entry name" value="TGFB_receptor"/>
</dbReference>
<evidence type="ECO:0000256" key="12">
    <source>
        <dbReference type="ARBA" id="ARBA00022989"/>
    </source>
</evidence>
<evidence type="ECO:0000256" key="9">
    <source>
        <dbReference type="ARBA" id="ARBA00022741"/>
    </source>
</evidence>
<dbReference type="GO" id="GO:0004675">
    <property type="term" value="F:transmembrane receptor protein serine/threonine kinase activity"/>
    <property type="evidence" value="ECO:0007669"/>
    <property type="project" value="UniProtKB-EC"/>
</dbReference>
<evidence type="ECO:0000313" key="19">
    <source>
        <dbReference type="Proteomes" id="UP000650467"/>
    </source>
</evidence>
<evidence type="ECO:0000256" key="13">
    <source>
        <dbReference type="ARBA" id="ARBA00023136"/>
    </source>
</evidence>
<feature type="compositionally biased region" description="Low complexity" evidence="15">
    <location>
        <begin position="1621"/>
        <end position="1643"/>
    </location>
</feature>
<comment type="caution">
    <text evidence="18">The sequence shown here is derived from an EMBL/GenBank/DDBJ whole genome shotgun (WGS) entry which is preliminary data.</text>
</comment>
<dbReference type="GO" id="GO:0046873">
    <property type="term" value="F:metal ion transmembrane transporter activity"/>
    <property type="evidence" value="ECO:0007669"/>
    <property type="project" value="InterPro"/>
</dbReference>
<keyword evidence="14" id="KW-0675">Receptor</keyword>
<dbReference type="SMART" id="SM00220">
    <property type="entry name" value="S_TKc"/>
    <property type="match status" value="1"/>
</dbReference>
<dbReference type="EMBL" id="JAEHOC010000029">
    <property type="protein sequence ID" value="KAG2429814.1"/>
    <property type="molecule type" value="Genomic_DNA"/>
</dbReference>
<feature type="transmembrane region" description="Helical" evidence="16">
    <location>
        <begin position="605"/>
        <end position="623"/>
    </location>
</feature>
<dbReference type="InterPro" id="IPR003689">
    <property type="entry name" value="ZIP"/>
</dbReference>
<dbReference type="GO" id="GO:0005886">
    <property type="term" value="C:plasma membrane"/>
    <property type="evidence" value="ECO:0007669"/>
    <property type="project" value="TreeGrafter"/>
</dbReference>
<keyword evidence="7 16" id="KW-0812">Transmembrane</keyword>
<protein>
    <recommendedName>
        <fullName evidence="4">receptor protein serine/threonine kinase</fullName>
        <ecNumber evidence="4">2.7.11.30</ecNumber>
    </recommendedName>
</protein>
<evidence type="ECO:0000256" key="6">
    <source>
        <dbReference type="ARBA" id="ARBA00022679"/>
    </source>
</evidence>
<evidence type="ECO:0000256" key="4">
    <source>
        <dbReference type="ARBA" id="ARBA00012401"/>
    </source>
</evidence>
<feature type="region of interest" description="Disordered" evidence="15">
    <location>
        <begin position="927"/>
        <end position="984"/>
    </location>
</feature>
<evidence type="ECO:0000256" key="3">
    <source>
        <dbReference type="ARBA" id="ARBA00009605"/>
    </source>
</evidence>
<dbReference type="SUPFAM" id="SSF56112">
    <property type="entry name" value="Protein kinase-like (PK-like)"/>
    <property type="match status" value="1"/>
</dbReference>
<dbReference type="OrthoDB" id="1668230at2759"/>
<accession>A0A835SX12</accession>
<feature type="region of interest" description="Disordered" evidence="15">
    <location>
        <begin position="1025"/>
        <end position="1047"/>
    </location>
</feature>
<feature type="transmembrane region" description="Helical" evidence="16">
    <location>
        <begin position="892"/>
        <end position="917"/>
    </location>
</feature>
<dbReference type="EC" id="2.7.11.30" evidence="4"/>
<comment type="subcellular location">
    <subcellularLocation>
        <location evidence="1">Membrane</location>
        <topology evidence="1">Multi-pass membrane protein</topology>
    </subcellularLocation>
    <subcellularLocation>
        <location evidence="2">Membrane</location>
        <topology evidence="2">Single-pass type I membrane protein</topology>
    </subcellularLocation>
</comment>
<evidence type="ECO:0000259" key="17">
    <source>
        <dbReference type="PROSITE" id="PS50011"/>
    </source>
</evidence>
<keyword evidence="5" id="KW-0723">Serine/threonine-protein kinase</keyword>
<evidence type="ECO:0000256" key="5">
    <source>
        <dbReference type="ARBA" id="ARBA00022527"/>
    </source>
</evidence>
<dbReference type="InterPro" id="IPR011009">
    <property type="entry name" value="Kinase-like_dom_sf"/>
</dbReference>
<feature type="region of interest" description="Disordered" evidence="15">
    <location>
        <begin position="1421"/>
        <end position="1474"/>
    </location>
</feature>
<gene>
    <name evidence="18" type="ORF">HXX76_010598</name>
</gene>
<feature type="region of interest" description="Disordered" evidence="15">
    <location>
        <begin position="1621"/>
        <end position="1652"/>
    </location>
</feature>
<dbReference type="InterPro" id="IPR000719">
    <property type="entry name" value="Prot_kinase_dom"/>
</dbReference>
<evidence type="ECO:0000256" key="7">
    <source>
        <dbReference type="ARBA" id="ARBA00022692"/>
    </source>
</evidence>
<name>A0A835SX12_CHLIN</name>
<dbReference type="Pfam" id="PF02535">
    <property type="entry name" value="Zip"/>
    <property type="match status" value="1"/>
</dbReference>
<evidence type="ECO:0000256" key="2">
    <source>
        <dbReference type="ARBA" id="ARBA00004479"/>
    </source>
</evidence>
<feature type="compositionally biased region" description="Low complexity" evidence="15">
    <location>
        <begin position="243"/>
        <end position="254"/>
    </location>
</feature>
<feature type="transmembrane region" description="Helical" evidence="16">
    <location>
        <begin position="280"/>
        <end position="304"/>
    </location>
</feature>
<feature type="compositionally biased region" description="Low complexity" evidence="15">
    <location>
        <begin position="1323"/>
        <end position="1347"/>
    </location>
</feature>
<feature type="region of interest" description="Disordered" evidence="15">
    <location>
        <begin position="228"/>
        <end position="271"/>
    </location>
</feature>
<dbReference type="PROSITE" id="PS00108">
    <property type="entry name" value="PROTEIN_KINASE_ST"/>
    <property type="match status" value="1"/>
</dbReference>
<feature type="region of interest" description="Disordered" evidence="15">
    <location>
        <begin position="1305"/>
        <end position="1348"/>
    </location>
</feature>
<evidence type="ECO:0000256" key="8">
    <source>
        <dbReference type="ARBA" id="ARBA00022729"/>
    </source>
</evidence>
<feature type="transmembrane region" description="Helical" evidence="16">
    <location>
        <begin position="408"/>
        <end position="429"/>
    </location>
</feature>
<feature type="transmembrane region" description="Helical" evidence="16">
    <location>
        <begin position="572"/>
        <end position="593"/>
    </location>
</feature>
<reference evidence="18" key="1">
    <citation type="journal article" date="2020" name="bioRxiv">
        <title>Comparative genomics of Chlamydomonas.</title>
        <authorList>
            <person name="Craig R.J."/>
            <person name="Hasan A.R."/>
            <person name="Ness R.W."/>
            <person name="Keightley P.D."/>
        </authorList>
    </citation>
    <scope>NUCLEOTIDE SEQUENCE</scope>
    <source>
        <strain evidence="18">SAG 7.73</strain>
    </source>
</reference>
<evidence type="ECO:0000256" key="16">
    <source>
        <dbReference type="SAM" id="Phobius"/>
    </source>
</evidence>
<keyword evidence="11" id="KW-0067">ATP-binding</keyword>
<evidence type="ECO:0000256" key="10">
    <source>
        <dbReference type="ARBA" id="ARBA00022777"/>
    </source>
</evidence>
<keyword evidence="9" id="KW-0547">Nucleotide-binding</keyword>
<dbReference type="PANTHER" id="PTHR23255:SF72">
    <property type="entry name" value="RECEPTOR PROTEIN SERINE_THREONINE KINASE"/>
    <property type="match status" value="1"/>
</dbReference>
<sequence length="1793" mass="181756">MGLAVAALAAVSPPPRGAQETQQQRSESLAAARTVHDSLSVPGRTLLLAASEALTCAVEAGAGAASGASAAASTASAVTTADGCSRTTLAASPAAQEALVAMFAPSCATLGERACASRPGCVLRAHDDHLDCVRSASYAADYLMRPSATPVSATTAAAAAAAAAAAPLIPRATAAAASAAALAAAMQSVARQCRVSLPTCGQQQQPVLNATLTAQSLGVFMAMATGRPPWPPAATAPAPPSSPADVQADAAARSSDQHDDDDDDHVDEEEDTQLVKSLRVAGVFIVLTSGILGCCLPWVLIGWLQRRPLVMASVRAMSAGCILSLALVHVSMHAISEMEGLVGGGGSGDSHGGHGHRRLRRQLLRSRSLLASSLLGDDDGVLGADEDYGGVGGDEAHDSGGGRHHHPFPIGMCVVVFGFLLMAVLESVAHAMAERHIAKAASLSAASSTVVVSTVASGKPADSADAGAAVAAEASDVCLQVRMHKPSQPVEEDDGNGSLRCCNDAEDGAAMAPPAAAVASSTARLALGTATTVADCNALLVALSLHQFFEGFCLASVLLGVGVRRWRMAAMVLAYAVMCPLGIAVGIAIVGTYDGETVASRAVTGTINGVSGGLLLYLAAGMVPGPSGPYPRLPTAMGLTMAISTEAALIAAISNDTIKVAHLVKNLRLEAKGWPLLPILRNTSFTITGDPSKYRYPILDLAFIESKVKVEQDAVFTFKAVELRNTRQRSGFEVDLFAASPGGFVRYEDIVFHCFSCLPPSTIQYVMMSQIPVTVAQNVTPAAQNWCRPQPLLARCYNRTNDLDIHSASAELPVSGLQGVTSGGGYVLEGTDVNFICEEPTTFECGNTKGWDICVRQSIEDVLSRDRTWEILAAAEQQSAALEDGGGDSNTVAVAVGVAVGVGGGLLLLAGGAFLYIQHRRGQQAAQGGPHAAAGKAADAEAPAATDELGNKTSSGTAGDSSAGHNGRSAGEARAVSTSDDSNGAAGAPGRVAVMLAAPPAIALPAVAVQNAAACSQSVNGNGAGACSAGEVGSPPQSGKGTVRQRKSSALAAGGGNLLLTSGGSHTGCKSTVVLGGVSIELDVVLGSGSFGKVFRGAWQGQAVAVKVLHYGQELCRAVHTEVLLSQALKHVNIVNSLHFAQVLPGGRLAAINVNDNGAPEPSTDSATRSVDTALAASGSKRVDKTKGSIMAGSYSRFLNTHDMVNPPSAMFGSSLAAGRAAATAAAAAADRSGRESKSRHTGGASIAGAAGLSAALGRPVRATAALGGGTGASNAASLGNMPSLTRAASLPLEEIWPLLESEEPRQAAGAAGNSIGPGSGKPRTGNRARAAGAGATAGGPASSRARNGTRVLGRGVLGPVALGAVAQGLGCMGAGGVERSSCSAPDILSEWVAMQAMRRALADDSCSGERLPEEELMALEEGDEEHQQLQQEAAGAHGEGRTAAYVSESGGAPLEEPPAPESDATAVGGGGSTVEQTLSAASNAAGADDGHAGAAGAGATGGALLTGILTGTPRAGGGEGGGEAQTPRITLPLEQLWLAAHAQPVEGSSHGFLVMELCEGGSLQSWRAGQWRARDDRPDMAVLLPLALDIARGMLYIHSAGVCHGDLKLANIMLARTPPAAGAADGAANSGAGSSRRGSHAPPGSGCAVQVPEPRSLREGWVAKVGDFGLSRLLTTERTHVSTRPAGTISHMAPELWSKGHVSPQADVYAYGITLWELATGDKPYRGLNMARLVHRVLVSGGRPALPLWLPPAYTRLVTSCWAPSPKDRPTFAAIVQYLEMMMAALPASNRP</sequence>
<dbReference type="Pfam" id="PF07714">
    <property type="entry name" value="PK_Tyr_Ser-Thr"/>
    <property type="match status" value="2"/>
</dbReference>
<dbReference type="Proteomes" id="UP000650467">
    <property type="component" value="Unassembled WGS sequence"/>
</dbReference>
<feature type="compositionally biased region" description="Pro residues" evidence="15">
    <location>
        <begin position="228"/>
        <end position="242"/>
    </location>
</feature>
<comment type="similarity">
    <text evidence="3">Belongs to the protein kinase superfamily. TKL Ser/Thr protein kinase family. TGFB receptor subfamily.</text>
</comment>
<feature type="transmembrane region" description="Helical" evidence="16">
    <location>
        <begin position="316"/>
        <end position="335"/>
    </location>
</feature>
<keyword evidence="19" id="KW-1185">Reference proteome</keyword>
<proteinExistence type="inferred from homology"/>
<keyword evidence="8" id="KW-0732">Signal</keyword>
<dbReference type="InterPro" id="IPR001245">
    <property type="entry name" value="Ser-Thr/Tyr_kinase_cat_dom"/>
</dbReference>
<feature type="compositionally biased region" description="Low complexity" evidence="15">
    <location>
        <begin position="927"/>
        <end position="945"/>
    </location>
</feature>
<dbReference type="Gene3D" id="3.30.200.20">
    <property type="entry name" value="Phosphorylase Kinase, domain 1"/>
    <property type="match status" value="1"/>
</dbReference>
<evidence type="ECO:0000256" key="1">
    <source>
        <dbReference type="ARBA" id="ARBA00004141"/>
    </source>
</evidence>
<evidence type="ECO:0000313" key="18">
    <source>
        <dbReference type="EMBL" id="KAG2429814.1"/>
    </source>
</evidence>
<feature type="domain" description="Protein kinase" evidence="17">
    <location>
        <begin position="1347"/>
        <end position="1783"/>
    </location>
</feature>
<feature type="compositionally biased region" description="Low complexity" evidence="15">
    <location>
        <begin position="953"/>
        <end position="964"/>
    </location>
</feature>
<evidence type="ECO:0000256" key="11">
    <source>
        <dbReference type="ARBA" id="ARBA00022840"/>
    </source>
</evidence>
<keyword evidence="12 16" id="KW-1133">Transmembrane helix</keyword>
<dbReference type="GO" id="GO:0005524">
    <property type="term" value="F:ATP binding"/>
    <property type="evidence" value="ECO:0007669"/>
    <property type="project" value="UniProtKB-KW"/>
</dbReference>
<dbReference type="InterPro" id="IPR008271">
    <property type="entry name" value="Ser/Thr_kinase_AS"/>
</dbReference>
<keyword evidence="13 16" id="KW-0472">Membrane</keyword>
<dbReference type="Gene3D" id="1.10.510.10">
    <property type="entry name" value="Transferase(Phosphotransferase) domain 1"/>
    <property type="match status" value="2"/>
</dbReference>
<evidence type="ECO:0000256" key="14">
    <source>
        <dbReference type="ARBA" id="ARBA00023170"/>
    </source>
</evidence>
<keyword evidence="10" id="KW-0418">Kinase</keyword>
<dbReference type="PROSITE" id="PS50011">
    <property type="entry name" value="PROTEIN_KINASE_DOM"/>
    <property type="match status" value="1"/>
</dbReference>
<keyword evidence="6" id="KW-0808">Transferase</keyword>
<evidence type="ECO:0000256" key="15">
    <source>
        <dbReference type="SAM" id="MobiDB-lite"/>
    </source>
</evidence>